<proteinExistence type="predicted"/>
<reference evidence="3 4" key="1">
    <citation type="submission" date="2018-09" db="EMBL/GenBank/DDBJ databases">
        <title>Comparative genomics of Leucobacter spp.</title>
        <authorList>
            <person name="Reis A.C."/>
            <person name="Kolvenbach B.A."/>
            <person name="Corvini P.F.X."/>
            <person name="Nunes O.C."/>
        </authorList>
    </citation>
    <scope>NUCLEOTIDE SEQUENCE [LARGE SCALE GENOMIC DNA]</scope>
    <source>
        <strain evidence="3 4">L-1</strain>
    </source>
</reference>
<gene>
    <name evidence="3" type="ORF">D3226_02620</name>
</gene>
<sequence length="355" mass="39061">MDFSTGPDLTAFLRQAQRTLVGMRLHETLRRAGGILRASVLHDLGHSVHTLRAHVHAGQLVRPRHGWIALPSADPDLVHAAVHGVLLSCMTVIERESLWVPELLTRLHVAAPTPKSHVRPGEHVCHWGVPVVRRRPFQLMDRVENALVLASQCQSAEAAHAIWESALRSRVVTRDALARLPLRGPERALLAECTMFSESGYESYVLRRLRALRLHVVAQAWLLGARVDFLVEGWLVVQVDGGHHVGKQRDYDNVLDTRLAANGYATIRVSAHQIEHEWTEVQGRIMMAISQGRPATGAAVPARRRSSGAPSRQEKNGGAGASRGEHPRFEISPREGAVEAGRFTAEAVRGALRAG</sequence>
<evidence type="ECO:0000313" key="3">
    <source>
        <dbReference type="EMBL" id="MBL3688854.1"/>
    </source>
</evidence>
<protein>
    <submittedName>
        <fullName evidence="3">DUF559 domain-containing protein</fullName>
    </submittedName>
</protein>
<accession>A0ABS1SLJ7</accession>
<dbReference type="Gene3D" id="3.40.960.10">
    <property type="entry name" value="VSR Endonuclease"/>
    <property type="match status" value="1"/>
</dbReference>
<keyword evidence="4" id="KW-1185">Reference proteome</keyword>
<comment type="caution">
    <text evidence="3">The sequence shown here is derived from an EMBL/GenBank/DDBJ whole genome shotgun (WGS) entry which is preliminary data.</text>
</comment>
<feature type="region of interest" description="Disordered" evidence="1">
    <location>
        <begin position="294"/>
        <end position="340"/>
    </location>
</feature>
<dbReference type="Proteomes" id="UP001646141">
    <property type="component" value="Unassembled WGS sequence"/>
</dbReference>
<dbReference type="Pfam" id="PF04480">
    <property type="entry name" value="DUF559"/>
    <property type="match status" value="1"/>
</dbReference>
<dbReference type="EMBL" id="QYAD01000001">
    <property type="protein sequence ID" value="MBL3688854.1"/>
    <property type="molecule type" value="Genomic_DNA"/>
</dbReference>
<name>A0ABS1SLJ7_9MICO</name>
<evidence type="ECO:0000256" key="1">
    <source>
        <dbReference type="SAM" id="MobiDB-lite"/>
    </source>
</evidence>
<evidence type="ECO:0000259" key="2">
    <source>
        <dbReference type="Pfam" id="PF04480"/>
    </source>
</evidence>
<evidence type="ECO:0000313" key="4">
    <source>
        <dbReference type="Proteomes" id="UP001646141"/>
    </source>
</evidence>
<feature type="domain" description="DUF559" evidence="2">
    <location>
        <begin position="214"/>
        <end position="289"/>
    </location>
</feature>
<organism evidence="3 4">
    <name type="scientific">Leucobacter chromiireducens subsp. chromiireducens</name>
    <dbReference type="NCBI Taxonomy" id="660067"/>
    <lineage>
        <taxon>Bacteria</taxon>
        <taxon>Bacillati</taxon>
        <taxon>Actinomycetota</taxon>
        <taxon>Actinomycetes</taxon>
        <taxon>Micrococcales</taxon>
        <taxon>Microbacteriaceae</taxon>
        <taxon>Leucobacter</taxon>
    </lineage>
</organism>
<feature type="compositionally biased region" description="Basic and acidic residues" evidence="1">
    <location>
        <begin position="323"/>
        <end position="337"/>
    </location>
</feature>
<feature type="compositionally biased region" description="Low complexity" evidence="1">
    <location>
        <begin position="297"/>
        <end position="311"/>
    </location>
</feature>
<dbReference type="InterPro" id="IPR007569">
    <property type="entry name" value="DUF559"/>
</dbReference>